<comment type="caution">
    <text evidence="1">The sequence shown here is derived from an EMBL/GenBank/DDBJ whole genome shotgun (WGS) entry which is preliminary data.</text>
</comment>
<accession>A0AAW4XNW1</accession>
<organism evidence="1 2">
    <name type="scientific">Rhodococcus rhodochrous</name>
    <dbReference type="NCBI Taxonomy" id="1829"/>
    <lineage>
        <taxon>Bacteria</taxon>
        <taxon>Bacillati</taxon>
        <taxon>Actinomycetota</taxon>
        <taxon>Actinomycetes</taxon>
        <taxon>Mycobacteriales</taxon>
        <taxon>Nocardiaceae</taxon>
        <taxon>Rhodococcus</taxon>
    </lineage>
</organism>
<protein>
    <recommendedName>
        <fullName evidence="3">Cupin</fullName>
    </recommendedName>
</protein>
<evidence type="ECO:0008006" key="3">
    <source>
        <dbReference type="Google" id="ProtNLM"/>
    </source>
</evidence>
<gene>
    <name evidence="1" type="ORF">LQ384_26120</name>
</gene>
<dbReference type="EMBL" id="JAJNCO010000024">
    <property type="protein sequence ID" value="MCD2114584.1"/>
    <property type="molecule type" value="Genomic_DNA"/>
</dbReference>
<dbReference type="Gene3D" id="2.60.120.10">
    <property type="entry name" value="Jelly Rolls"/>
    <property type="match status" value="1"/>
</dbReference>
<sequence length="270" mass="30266">MEFADEPPDDVSANGSSTWYVRGQNFVLAFTRLVAGDGLVRRGQCDEYVVLSLDGELAINSGDESIAVSGTTFSTVPPGDSEICAVHDASLVRLFDHRTADLLDRSRNATDYARPDERCTPLAPWPEPIGGHRLRSWAIDDITEDPTRFGRIFRSRAFMVNFLHPQMGPRDSEALSPHHHDDFEQFSLVVQGTYVHHIRTPWTTRRSQWREDEHRKVGSPSVTIIPPPTVHTSEAVGEGVNLMIDIFCPPRLDFSTKPGWVLNADDYPMP</sequence>
<reference evidence="1" key="1">
    <citation type="submission" date="2021-11" db="EMBL/GenBank/DDBJ databases">
        <title>Development of a sustainable strategy for remediation of hydrocarbon-contaminated territories based on the waste exchange concept.</title>
        <authorList>
            <person name="Elkin A."/>
        </authorList>
    </citation>
    <scope>NUCLEOTIDE SEQUENCE</scope>
    <source>
        <strain evidence="1">IEGM 757</strain>
    </source>
</reference>
<evidence type="ECO:0000313" key="1">
    <source>
        <dbReference type="EMBL" id="MCD2114584.1"/>
    </source>
</evidence>
<dbReference type="InterPro" id="IPR014710">
    <property type="entry name" value="RmlC-like_jellyroll"/>
</dbReference>
<dbReference type="SUPFAM" id="SSF51182">
    <property type="entry name" value="RmlC-like cupins"/>
    <property type="match status" value="1"/>
</dbReference>
<name>A0AAW4XNW1_RHORH</name>
<dbReference type="InterPro" id="IPR011051">
    <property type="entry name" value="RmlC_Cupin_sf"/>
</dbReference>
<dbReference type="Proteomes" id="UP001198630">
    <property type="component" value="Unassembled WGS sequence"/>
</dbReference>
<dbReference type="AlphaFoldDB" id="A0AAW4XNW1"/>
<proteinExistence type="predicted"/>
<evidence type="ECO:0000313" key="2">
    <source>
        <dbReference type="Proteomes" id="UP001198630"/>
    </source>
</evidence>
<dbReference type="RefSeq" id="WP_230792538.1">
    <property type="nucleotide sequence ID" value="NZ_JAJNCO010000024.1"/>
</dbReference>